<evidence type="ECO:0000313" key="2">
    <source>
        <dbReference type="EMBL" id="MFC1439657.1"/>
    </source>
</evidence>
<keyword evidence="1" id="KW-1133">Transmembrane helix</keyword>
<dbReference type="Proteomes" id="UP001592581">
    <property type="component" value="Unassembled WGS sequence"/>
</dbReference>
<gene>
    <name evidence="2" type="ORF">ABUW04_15470</name>
</gene>
<organism evidence="2 3">
    <name type="scientific">Streptacidiphilus jeojiensis</name>
    <dbReference type="NCBI Taxonomy" id="3229225"/>
    <lineage>
        <taxon>Bacteria</taxon>
        <taxon>Bacillati</taxon>
        <taxon>Actinomycetota</taxon>
        <taxon>Actinomycetes</taxon>
        <taxon>Kitasatosporales</taxon>
        <taxon>Streptomycetaceae</taxon>
        <taxon>Streptacidiphilus</taxon>
    </lineage>
</organism>
<dbReference type="RefSeq" id="WP_380565177.1">
    <property type="nucleotide sequence ID" value="NZ_JBEUKS010000005.1"/>
</dbReference>
<name>A0ABV6XNS1_9ACTN</name>
<keyword evidence="1" id="KW-0472">Membrane</keyword>
<comment type="caution">
    <text evidence="2">The sequence shown here is derived from an EMBL/GenBank/DDBJ whole genome shotgun (WGS) entry which is preliminary data.</text>
</comment>
<evidence type="ECO:0000313" key="3">
    <source>
        <dbReference type="Proteomes" id="UP001592581"/>
    </source>
</evidence>
<protein>
    <submittedName>
        <fullName evidence="2">Uncharacterized protein</fullName>
    </submittedName>
</protein>
<dbReference type="EMBL" id="JBEUKS010000005">
    <property type="protein sequence ID" value="MFC1439657.1"/>
    <property type="molecule type" value="Genomic_DNA"/>
</dbReference>
<sequence>MARMSGRGVRPLHVLVVAPAVLVLVLVVSLLVGLKLQADQQDHNRTAAHTAVQGQAENYAAELASEFDRGVLVRGGRARWGTGALTLYDIDVVTAAADSAQAVFAGDAVYARPDFLFGDTRENDEICYRLRLIRVNGKTASDLSTTSCADCLSTTTRG</sequence>
<keyword evidence="3" id="KW-1185">Reference proteome</keyword>
<reference evidence="2 3" key="1">
    <citation type="submission" date="2024-06" db="EMBL/GenBank/DDBJ databases">
        <authorList>
            <person name="Lee S.D."/>
        </authorList>
    </citation>
    <scope>NUCLEOTIDE SEQUENCE [LARGE SCALE GENOMIC DNA]</scope>
    <source>
        <strain evidence="2 3">N1-10</strain>
    </source>
</reference>
<accession>A0ABV6XNS1</accession>
<keyword evidence="1" id="KW-0812">Transmembrane</keyword>
<evidence type="ECO:0000256" key="1">
    <source>
        <dbReference type="SAM" id="Phobius"/>
    </source>
</evidence>
<proteinExistence type="predicted"/>
<feature type="transmembrane region" description="Helical" evidence="1">
    <location>
        <begin position="12"/>
        <end position="34"/>
    </location>
</feature>